<dbReference type="EMBL" id="MSPX01000004">
    <property type="protein sequence ID" value="OQP87180.1"/>
    <property type="molecule type" value="Genomic_DNA"/>
</dbReference>
<protein>
    <recommendedName>
        <fullName evidence="1">Type I restriction enzyme R protein N-terminal domain-containing protein</fullName>
    </recommendedName>
</protein>
<keyword evidence="3" id="KW-1185">Reference proteome</keyword>
<organism evidence="2 3">
    <name type="scientific">Xaviernesmea rhizosphaerae</name>
    <dbReference type="NCBI Taxonomy" id="1672749"/>
    <lineage>
        <taxon>Bacteria</taxon>
        <taxon>Pseudomonadati</taxon>
        <taxon>Pseudomonadota</taxon>
        <taxon>Alphaproteobacteria</taxon>
        <taxon>Hyphomicrobiales</taxon>
        <taxon>Rhizobiaceae</taxon>
        <taxon>Rhizobium/Agrobacterium group</taxon>
        <taxon>Xaviernesmea</taxon>
    </lineage>
</organism>
<sequence>MENNFMIATQEVLENIYDFNEAEVRFHILDPLIRKLGYHNGNEVYLKLEEKLRYPYYYIGRKNPKKDLPIGFPDYRAGLKGARGSFIVEAKAANVDISVQDVEQAHSYAAHAEVGANYFVLSNGLETLVFQTLSGPNHAPIIHLKISELDDRFHELENVLNPINLARLCKVNYDLKLKLGDGLRSAVEIRSGEYQMAAWDYRIYVDGLDFTAQLKPNFSKLDEQLETLRRNFELRVGEGNLFRDADGRIKAFIKFTGATKNNEESMKLIGLDRMGFSTTEQFLSHDPDGPTVFESSNEYMIAKGTKIPPMFGAALPIDLDVNIDVYVKTRMYLEGNQIKGDYLALSAYSMQIPGTRQLRLEVDLSGTANLRLMV</sequence>
<evidence type="ECO:0000313" key="2">
    <source>
        <dbReference type="EMBL" id="OQP87180.1"/>
    </source>
</evidence>
<name>A0ABX3PG88_9HYPH</name>
<reference evidence="2 3" key="1">
    <citation type="journal article" date="2017" name="Antonie Van Leeuwenhoek">
        <title>Rhizobium rhizosphaerae sp. nov., a novel species isolated from rice rhizosphere.</title>
        <authorList>
            <person name="Zhao J.J."/>
            <person name="Zhang J."/>
            <person name="Zhang R.J."/>
            <person name="Zhang C.W."/>
            <person name="Yin H.Q."/>
            <person name="Zhang X.X."/>
        </authorList>
    </citation>
    <scope>NUCLEOTIDE SEQUENCE [LARGE SCALE GENOMIC DNA]</scope>
    <source>
        <strain evidence="2 3">RD15</strain>
    </source>
</reference>
<evidence type="ECO:0000259" key="1">
    <source>
        <dbReference type="Pfam" id="PF13588"/>
    </source>
</evidence>
<feature type="domain" description="Type I restriction enzyme R protein N-terminal" evidence="1">
    <location>
        <begin position="21"/>
        <end position="137"/>
    </location>
</feature>
<evidence type="ECO:0000313" key="3">
    <source>
        <dbReference type="Proteomes" id="UP000192652"/>
    </source>
</evidence>
<dbReference type="Gene3D" id="3.90.1570.30">
    <property type="match status" value="1"/>
</dbReference>
<dbReference type="Pfam" id="PF13588">
    <property type="entry name" value="HSDR_N_2"/>
    <property type="match status" value="1"/>
</dbReference>
<gene>
    <name evidence="2" type="ORF">BTR14_07085</name>
</gene>
<comment type="caution">
    <text evidence="2">The sequence shown here is derived from an EMBL/GenBank/DDBJ whole genome shotgun (WGS) entry which is preliminary data.</text>
</comment>
<dbReference type="Proteomes" id="UP000192652">
    <property type="component" value="Unassembled WGS sequence"/>
</dbReference>
<accession>A0ABX3PG88</accession>
<proteinExistence type="predicted"/>
<dbReference type="InterPro" id="IPR029464">
    <property type="entry name" value="HSDR_N"/>
</dbReference>